<feature type="domain" description="N-acetyltransferase" evidence="1">
    <location>
        <begin position="27"/>
        <end position="196"/>
    </location>
</feature>
<evidence type="ECO:0000259" key="1">
    <source>
        <dbReference type="PROSITE" id="PS51186"/>
    </source>
</evidence>
<comment type="caution">
    <text evidence="2">The sequence shown here is derived from an EMBL/GenBank/DDBJ whole genome shotgun (WGS) entry which is preliminary data.</text>
</comment>
<dbReference type="Pfam" id="PF13302">
    <property type="entry name" value="Acetyltransf_3"/>
    <property type="match status" value="1"/>
</dbReference>
<dbReference type="RefSeq" id="WP_221183913.1">
    <property type="nucleotide sequence ID" value="NZ_JACHVY010000003.1"/>
</dbReference>
<proteinExistence type="predicted"/>
<keyword evidence="2" id="KW-0808">Transferase</keyword>
<reference evidence="2 3" key="2">
    <citation type="submission" date="2020-08" db="EMBL/GenBank/DDBJ databases">
        <authorList>
            <person name="Partida-Martinez L."/>
            <person name="Huntemann M."/>
            <person name="Clum A."/>
            <person name="Wang J."/>
            <person name="Palaniappan K."/>
            <person name="Ritter S."/>
            <person name="Chen I.-M."/>
            <person name="Stamatis D."/>
            <person name="Reddy T."/>
            <person name="O'Malley R."/>
            <person name="Daum C."/>
            <person name="Shapiro N."/>
            <person name="Ivanova N."/>
            <person name="Kyrpides N."/>
            <person name="Woyke T."/>
        </authorList>
    </citation>
    <scope>NUCLEOTIDE SEQUENCE [LARGE SCALE GENOMIC DNA]</scope>
    <source>
        <strain evidence="2 3">AS2.23</strain>
    </source>
</reference>
<protein>
    <submittedName>
        <fullName evidence="2">RimJ/RimL family protein N-acetyltransferase</fullName>
    </submittedName>
</protein>
<evidence type="ECO:0000313" key="3">
    <source>
        <dbReference type="Proteomes" id="UP000533269"/>
    </source>
</evidence>
<reference evidence="2 3" key="1">
    <citation type="submission" date="2020-08" db="EMBL/GenBank/DDBJ databases">
        <title>The Agave Microbiome: Exploring the role of microbial communities in plant adaptations to desert environments.</title>
        <authorList>
            <person name="Partida-Martinez L.P."/>
        </authorList>
    </citation>
    <scope>NUCLEOTIDE SEQUENCE [LARGE SCALE GENOMIC DNA]</scope>
    <source>
        <strain evidence="2 3">AS2.23</strain>
    </source>
</reference>
<evidence type="ECO:0000313" key="2">
    <source>
        <dbReference type="EMBL" id="MBB2902690.1"/>
    </source>
</evidence>
<dbReference type="InterPro" id="IPR000182">
    <property type="entry name" value="GNAT_dom"/>
</dbReference>
<accession>A0A7W4TPG4</accession>
<name>A0A7W4TPG4_KINRA</name>
<dbReference type="InterPro" id="IPR016181">
    <property type="entry name" value="Acyl_CoA_acyltransferase"/>
</dbReference>
<organism evidence="2 3">
    <name type="scientific">Kineococcus radiotolerans</name>
    <dbReference type="NCBI Taxonomy" id="131568"/>
    <lineage>
        <taxon>Bacteria</taxon>
        <taxon>Bacillati</taxon>
        <taxon>Actinomycetota</taxon>
        <taxon>Actinomycetes</taxon>
        <taxon>Kineosporiales</taxon>
        <taxon>Kineosporiaceae</taxon>
        <taxon>Kineococcus</taxon>
    </lineage>
</organism>
<dbReference type="GO" id="GO:0016747">
    <property type="term" value="F:acyltransferase activity, transferring groups other than amino-acyl groups"/>
    <property type="evidence" value="ECO:0007669"/>
    <property type="project" value="InterPro"/>
</dbReference>
<dbReference type="Proteomes" id="UP000533269">
    <property type="component" value="Unassembled WGS sequence"/>
</dbReference>
<gene>
    <name evidence="2" type="ORF">FHR75_003521</name>
</gene>
<dbReference type="AlphaFoldDB" id="A0A7W4TPG4"/>
<dbReference type="SUPFAM" id="SSF55729">
    <property type="entry name" value="Acyl-CoA N-acyltransferases (Nat)"/>
    <property type="match status" value="1"/>
</dbReference>
<sequence>MLPVELHPFAGLRLLVRDPGGDPGGDVELRTGDVEGLVELAAVAARGVHDPGPSPFAVPWTACAPAERARRTLRWHLLGWGGWSPREWRLDFVVRRGGVVVGTQSLEAVDFPVLGEVVTGSWLGREHQGRGTGPLMRAAVLHLAFAGLGASCARSEAFLDNPRSRAVSQRLGYREDGQRAVVRDGVRAVQQRLRLDAADWAAGERPEVLVEGVEPVREALLPAAP</sequence>
<dbReference type="Gene3D" id="3.40.630.30">
    <property type="match status" value="1"/>
</dbReference>
<dbReference type="EMBL" id="JACHVY010000003">
    <property type="protein sequence ID" value="MBB2902690.1"/>
    <property type="molecule type" value="Genomic_DNA"/>
</dbReference>
<dbReference type="PROSITE" id="PS51186">
    <property type="entry name" value="GNAT"/>
    <property type="match status" value="1"/>
</dbReference>